<reference evidence="2" key="1">
    <citation type="submission" date="2019-04" db="EMBL/GenBank/DDBJ databases">
        <authorList>
            <person name="Alioto T."/>
            <person name="Alioto T."/>
        </authorList>
    </citation>
    <scope>NUCLEOTIDE SEQUENCE [LARGE SCALE GENOMIC DNA]</scope>
</reference>
<gene>
    <name evidence="2" type="ORF">MONAX_5E042648</name>
</gene>
<accession>A0A5E4A401</accession>
<dbReference type="Proteomes" id="UP000335636">
    <property type="component" value="Unassembled WGS sequence"/>
</dbReference>
<proteinExistence type="predicted"/>
<feature type="region of interest" description="Disordered" evidence="1">
    <location>
        <begin position="1"/>
        <end position="27"/>
    </location>
</feature>
<name>A0A5E4A401_MARMO</name>
<protein>
    <submittedName>
        <fullName evidence="2">Uncharacterized protein</fullName>
    </submittedName>
</protein>
<organism evidence="2 3">
    <name type="scientific">Marmota monax</name>
    <name type="common">Woodchuck</name>
    <dbReference type="NCBI Taxonomy" id="9995"/>
    <lineage>
        <taxon>Eukaryota</taxon>
        <taxon>Metazoa</taxon>
        <taxon>Chordata</taxon>
        <taxon>Craniata</taxon>
        <taxon>Vertebrata</taxon>
        <taxon>Euteleostomi</taxon>
        <taxon>Mammalia</taxon>
        <taxon>Eutheria</taxon>
        <taxon>Euarchontoglires</taxon>
        <taxon>Glires</taxon>
        <taxon>Rodentia</taxon>
        <taxon>Sciuromorpha</taxon>
        <taxon>Sciuridae</taxon>
        <taxon>Xerinae</taxon>
        <taxon>Marmotini</taxon>
        <taxon>Marmota</taxon>
    </lineage>
</organism>
<evidence type="ECO:0000313" key="3">
    <source>
        <dbReference type="Proteomes" id="UP000335636"/>
    </source>
</evidence>
<dbReference type="EMBL" id="CABDUW010000010">
    <property type="protein sequence ID" value="VTJ51814.1"/>
    <property type="molecule type" value="Genomic_DNA"/>
</dbReference>
<sequence length="101" mass="11291">MEMGSEHRGKVRRRQAQREPGRAARRAPRVAALNAVLAEGGSTFTPDPYLGARARLQRCHSTRSRCASREQHVGGCARLFLGKALLHFKERSLSDFYPGEE</sequence>
<evidence type="ECO:0000313" key="2">
    <source>
        <dbReference type="EMBL" id="VTJ51814.1"/>
    </source>
</evidence>
<keyword evidence="3" id="KW-1185">Reference proteome</keyword>
<evidence type="ECO:0000256" key="1">
    <source>
        <dbReference type="SAM" id="MobiDB-lite"/>
    </source>
</evidence>
<comment type="caution">
    <text evidence="2">The sequence shown here is derived from an EMBL/GenBank/DDBJ whole genome shotgun (WGS) entry which is preliminary data.</text>
</comment>
<dbReference type="AlphaFoldDB" id="A0A5E4A401"/>